<evidence type="ECO:0000313" key="4">
    <source>
        <dbReference type="EMBL" id="OGG73905.1"/>
    </source>
</evidence>
<evidence type="ECO:0008006" key="6">
    <source>
        <dbReference type="Google" id="ProtNLM"/>
    </source>
</evidence>
<dbReference type="Pfam" id="PF01833">
    <property type="entry name" value="TIG"/>
    <property type="match status" value="3"/>
</dbReference>
<dbReference type="InterPro" id="IPR013783">
    <property type="entry name" value="Ig-like_fold"/>
</dbReference>
<feature type="domain" description="IPT/TIG" evidence="3">
    <location>
        <begin position="484"/>
        <end position="537"/>
    </location>
</feature>
<gene>
    <name evidence="4" type="ORF">A3A40_01010</name>
</gene>
<dbReference type="InterPro" id="IPR002909">
    <property type="entry name" value="IPT_dom"/>
</dbReference>
<sequence length="581" mass="60287">MKKLALIPAVVALLIGGAVSAQVYYPNYSYGTNPPAGQAGCVVLSSDLSFGSRGSEVTKLQQFLVSQNYPGGGSWMVTGYFGNATVQAVRNFQQSAGIPTTGFVDGQTRSAIQSRSCGSLGDGYLQNYFNYGSNVSPYLPTGQAGNYPYTPPSYTTPIYTTPTYTTPSYTYPTYQNPPMSPWGLSPVINSLSVTSGGQGTSVTVYGANFDIFTTSVRFGATSIVPAINATQTSFTFTVPNVQTGSYPVSVTTPRGASNSLSFNVTGSTSQCGWGYFYPCTQVNITSLSPMSGAVGTTVTVYGNGFSTSNNTVYFGSVSIPNVSSFNGNSIVFTVPFQVTGYGQQVVAGTYPVSVRNAQGQVSNTQNFTVTSSGSGGSAPVVASVTGPTSLSTGTQGTWTLTLNAPYGTYVTTSVRWGDETLYAYAAAAPQSTYVSGQQTVTFTHTYNSIGAYTPIFTVTGPGGSNIASATVNVTAGGGTGALSLTYINPSSARVGTYVTLYGNGFTSYGNDVHFGVGGTKNLSSNGNTISFTIPAWVSPCDFIQSGYTCGAPATQVVPGVYPIYVTNSVGSTNVINFTVTQ</sequence>
<comment type="caution">
    <text evidence="4">The sequence shown here is derived from an EMBL/GenBank/DDBJ whole genome shotgun (WGS) entry which is preliminary data.</text>
</comment>
<dbReference type="SUPFAM" id="SSF49299">
    <property type="entry name" value="PKD domain"/>
    <property type="match status" value="1"/>
</dbReference>
<evidence type="ECO:0000259" key="2">
    <source>
        <dbReference type="Pfam" id="PF01471"/>
    </source>
</evidence>
<dbReference type="STRING" id="1798513.A3A40_01010"/>
<dbReference type="InterPro" id="IPR002477">
    <property type="entry name" value="Peptidoglycan-bd-like"/>
</dbReference>
<reference evidence="4 5" key="1">
    <citation type="journal article" date="2016" name="Nat. Commun.">
        <title>Thousands of microbial genomes shed light on interconnected biogeochemical processes in an aquifer system.</title>
        <authorList>
            <person name="Anantharaman K."/>
            <person name="Brown C.T."/>
            <person name="Hug L.A."/>
            <person name="Sharon I."/>
            <person name="Castelle C.J."/>
            <person name="Probst A.J."/>
            <person name="Thomas B.C."/>
            <person name="Singh A."/>
            <person name="Wilkins M.J."/>
            <person name="Karaoz U."/>
            <person name="Brodie E.L."/>
            <person name="Williams K.H."/>
            <person name="Hubbard S.S."/>
            <person name="Banfield J.F."/>
        </authorList>
    </citation>
    <scope>NUCLEOTIDE SEQUENCE [LARGE SCALE GENOMIC DNA]</scope>
</reference>
<dbReference type="AlphaFoldDB" id="A0A1F6EJT1"/>
<dbReference type="Pfam" id="PF01471">
    <property type="entry name" value="PG_binding_1"/>
    <property type="match status" value="1"/>
</dbReference>
<feature type="domain" description="Peptidoglycan binding-like" evidence="2">
    <location>
        <begin position="53"/>
        <end position="112"/>
    </location>
</feature>
<dbReference type="SUPFAM" id="SSF81296">
    <property type="entry name" value="E set domains"/>
    <property type="match status" value="2"/>
</dbReference>
<organism evidence="4 5">
    <name type="scientific">Candidatus Kaiserbacteria bacterium RIFCSPLOWO2_01_FULL_54_20</name>
    <dbReference type="NCBI Taxonomy" id="1798513"/>
    <lineage>
        <taxon>Bacteria</taxon>
        <taxon>Candidatus Kaiseribacteriota</taxon>
    </lineage>
</organism>
<evidence type="ECO:0000313" key="5">
    <source>
        <dbReference type="Proteomes" id="UP000178427"/>
    </source>
</evidence>
<dbReference type="SUPFAM" id="SSF47090">
    <property type="entry name" value="PGBD-like"/>
    <property type="match status" value="1"/>
</dbReference>
<protein>
    <recommendedName>
        <fullName evidence="6">Peptidoglycan binding-like domain-containing protein</fullName>
    </recommendedName>
</protein>
<evidence type="ECO:0000259" key="3">
    <source>
        <dbReference type="Pfam" id="PF01833"/>
    </source>
</evidence>
<proteinExistence type="predicted"/>
<dbReference type="Gene3D" id="2.60.40.10">
    <property type="entry name" value="Immunoglobulins"/>
    <property type="match status" value="4"/>
</dbReference>
<dbReference type="InterPro" id="IPR036365">
    <property type="entry name" value="PGBD-like_sf"/>
</dbReference>
<dbReference type="InterPro" id="IPR035986">
    <property type="entry name" value="PKD_dom_sf"/>
</dbReference>
<accession>A0A1F6EJT1</accession>
<name>A0A1F6EJT1_9BACT</name>
<dbReference type="Proteomes" id="UP000178427">
    <property type="component" value="Unassembled WGS sequence"/>
</dbReference>
<feature type="signal peptide" evidence="1">
    <location>
        <begin position="1"/>
        <end position="21"/>
    </location>
</feature>
<dbReference type="InterPro" id="IPR014756">
    <property type="entry name" value="Ig_E-set"/>
</dbReference>
<feature type="domain" description="IPT/TIG" evidence="3">
    <location>
        <begin position="186"/>
        <end position="262"/>
    </location>
</feature>
<dbReference type="Gene3D" id="1.10.101.10">
    <property type="entry name" value="PGBD-like superfamily/PGBD"/>
    <property type="match status" value="1"/>
</dbReference>
<keyword evidence="1" id="KW-0732">Signal</keyword>
<dbReference type="InterPro" id="IPR036366">
    <property type="entry name" value="PGBDSf"/>
</dbReference>
<evidence type="ECO:0000256" key="1">
    <source>
        <dbReference type="SAM" id="SignalP"/>
    </source>
</evidence>
<feature type="domain" description="IPT/TIG" evidence="3">
    <location>
        <begin position="284"/>
        <end position="368"/>
    </location>
</feature>
<feature type="chain" id="PRO_5009524175" description="Peptidoglycan binding-like domain-containing protein" evidence="1">
    <location>
        <begin position="22"/>
        <end position="581"/>
    </location>
</feature>
<dbReference type="EMBL" id="MFMA01000026">
    <property type="protein sequence ID" value="OGG73905.1"/>
    <property type="molecule type" value="Genomic_DNA"/>
</dbReference>